<proteinExistence type="predicted"/>
<feature type="compositionally biased region" description="Basic and acidic residues" evidence="1">
    <location>
        <begin position="144"/>
        <end position="162"/>
    </location>
</feature>
<feature type="region of interest" description="Disordered" evidence="1">
    <location>
        <begin position="320"/>
        <end position="349"/>
    </location>
</feature>
<dbReference type="Proteomes" id="UP000007879">
    <property type="component" value="Unassembled WGS sequence"/>
</dbReference>
<feature type="region of interest" description="Disordered" evidence="1">
    <location>
        <begin position="59"/>
        <end position="174"/>
    </location>
</feature>
<sequence length="454" mass="50982">MNCRPALSRHLKFAIAPVSTPSLPYRFSLVKGGEFKADSWYGSIQRKEFCLVAIVGEKRLPKSSTNGDESEEEEEEQEEAVEEETEEEVEDGDSDSSSDSDKTKDPPGGRSGGQGESTSNEGVEEEGETGGEPLHEEGNEEQDNERVEESKDHEEPQHEEATAPKPSTESKVSTGVVENMTYTGLVYYEKKEAEDLVTFTVAKDLNALLEFIDKRHSRAEVDQDILFRFKDHDGYIELKFDAPQDDPFTGWSIKPHLKPCRFLRCDVDKFGEAKYPFPSRCLISIYASPNAVPSLHYSVPLDGVADPVTLFIHRSMRTAPPPPLTVQGTSSSSSTASISQTRRETEESTFRSDIAHRVMMENIVLIKETQVDLYFLADKLLEKSIINGRERSQVTDEHCGLTADQRLHKLLNIIIGTIRVDGEVFGIFLDILREEGTRRTIKLADKLLEKYNNI</sequence>
<evidence type="ECO:0008006" key="4">
    <source>
        <dbReference type="Google" id="ProtNLM"/>
    </source>
</evidence>
<evidence type="ECO:0000313" key="2">
    <source>
        <dbReference type="EnsemblMetazoa" id="XP_019859963.1"/>
    </source>
</evidence>
<dbReference type="EnsemblMetazoa" id="XM_020004404.1">
    <property type="protein sequence ID" value="XP_019859963.1"/>
    <property type="gene ID" value="LOC109588226"/>
</dbReference>
<dbReference type="GeneID" id="109588226"/>
<protein>
    <recommendedName>
        <fullName evidence="4">CARD domain-containing protein</fullName>
    </recommendedName>
</protein>
<reference evidence="3" key="1">
    <citation type="journal article" date="2010" name="Nature">
        <title>The Amphimedon queenslandica genome and the evolution of animal complexity.</title>
        <authorList>
            <person name="Srivastava M."/>
            <person name="Simakov O."/>
            <person name="Chapman J."/>
            <person name="Fahey B."/>
            <person name="Gauthier M.E."/>
            <person name="Mitros T."/>
            <person name="Richards G.S."/>
            <person name="Conaco C."/>
            <person name="Dacre M."/>
            <person name="Hellsten U."/>
            <person name="Larroux C."/>
            <person name="Putnam N.H."/>
            <person name="Stanke M."/>
            <person name="Adamska M."/>
            <person name="Darling A."/>
            <person name="Degnan S.M."/>
            <person name="Oakley T.H."/>
            <person name="Plachetzki D.C."/>
            <person name="Zhai Y."/>
            <person name="Adamski M."/>
            <person name="Calcino A."/>
            <person name="Cummins S.F."/>
            <person name="Goodstein D.M."/>
            <person name="Harris C."/>
            <person name="Jackson D.J."/>
            <person name="Leys S.P."/>
            <person name="Shu S."/>
            <person name="Woodcroft B.J."/>
            <person name="Vervoort M."/>
            <person name="Kosik K.S."/>
            <person name="Manning G."/>
            <person name="Degnan B.M."/>
            <person name="Rokhsar D.S."/>
        </authorList>
    </citation>
    <scope>NUCLEOTIDE SEQUENCE [LARGE SCALE GENOMIC DNA]</scope>
</reference>
<reference evidence="2" key="2">
    <citation type="submission" date="2024-06" db="UniProtKB">
        <authorList>
            <consortium name="EnsemblMetazoa"/>
        </authorList>
    </citation>
    <scope>IDENTIFICATION</scope>
</reference>
<name>A0AAN0JSW4_AMPQE</name>
<evidence type="ECO:0000256" key="1">
    <source>
        <dbReference type="SAM" id="MobiDB-lite"/>
    </source>
</evidence>
<evidence type="ECO:0000313" key="3">
    <source>
        <dbReference type="Proteomes" id="UP000007879"/>
    </source>
</evidence>
<dbReference type="RefSeq" id="XP_019859963.1">
    <property type="nucleotide sequence ID" value="XM_020004404.1"/>
</dbReference>
<keyword evidence="3" id="KW-1185">Reference proteome</keyword>
<dbReference type="KEGG" id="aqu:109588226"/>
<feature type="compositionally biased region" description="Low complexity" evidence="1">
    <location>
        <begin position="329"/>
        <end position="340"/>
    </location>
</feature>
<feature type="compositionally biased region" description="Acidic residues" evidence="1">
    <location>
        <begin position="68"/>
        <end position="98"/>
    </location>
</feature>
<dbReference type="AlphaFoldDB" id="A0AAN0JSW4"/>
<organism evidence="2 3">
    <name type="scientific">Amphimedon queenslandica</name>
    <name type="common">Sponge</name>
    <dbReference type="NCBI Taxonomy" id="400682"/>
    <lineage>
        <taxon>Eukaryota</taxon>
        <taxon>Metazoa</taxon>
        <taxon>Porifera</taxon>
        <taxon>Demospongiae</taxon>
        <taxon>Heteroscleromorpha</taxon>
        <taxon>Haplosclerida</taxon>
        <taxon>Niphatidae</taxon>
        <taxon>Amphimedon</taxon>
    </lineage>
</organism>
<accession>A0AAN0JSW4</accession>